<evidence type="ECO:0000259" key="7">
    <source>
        <dbReference type="Pfam" id="PF00482"/>
    </source>
</evidence>
<dbReference type="PANTHER" id="PTHR35007">
    <property type="entry name" value="INTEGRAL MEMBRANE PROTEIN-RELATED"/>
    <property type="match status" value="1"/>
</dbReference>
<dbReference type="Proteomes" id="UP000076268">
    <property type="component" value="Unassembled WGS sequence"/>
</dbReference>
<evidence type="ECO:0000256" key="6">
    <source>
        <dbReference type="SAM" id="Phobius"/>
    </source>
</evidence>
<feature type="transmembrane region" description="Helical" evidence="6">
    <location>
        <begin position="103"/>
        <end position="124"/>
    </location>
</feature>
<keyword evidence="5 6" id="KW-0472">Membrane</keyword>
<evidence type="ECO:0000256" key="2">
    <source>
        <dbReference type="ARBA" id="ARBA00022475"/>
    </source>
</evidence>
<evidence type="ECO:0000256" key="3">
    <source>
        <dbReference type="ARBA" id="ARBA00022692"/>
    </source>
</evidence>
<evidence type="ECO:0000313" key="9">
    <source>
        <dbReference type="Proteomes" id="UP000076268"/>
    </source>
</evidence>
<feature type="transmembrane region" description="Helical" evidence="6">
    <location>
        <begin position="6"/>
        <end position="24"/>
    </location>
</feature>
<gene>
    <name evidence="8" type="ORF">AXX12_09735</name>
</gene>
<accession>A0A154BS01</accession>
<dbReference type="InterPro" id="IPR018076">
    <property type="entry name" value="T2SS_GspF_dom"/>
</dbReference>
<reference evidence="8 9" key="1">
    <citation type="submission" date="2016-02" db="EMBL/GenBank/DDBJ databases">
        <title>Anaerosporomusa subterraneum gen. nov., sp. nov., a spore-forming obligate anaerobe isolated from saprolite.</title>
        <authorList>
            <person name="Choi J.K."/>
            <person name="Shah M."/>
            <person name="Yee N."/>
        </authorList>
    </citation>
    <scope>NUCLEOTIDE SEQUENCE [LARGE SCALE GENOMIC DNA]</scope>
    <source>
        <strain evidence="8 9">RU4</strain>
    </source>
</reference>
<evidence type="ECO:0000256" key="1">
    <source>
        <dbReference type="ARBA" id="ARBA00004651"/>
    </source>
</evidence>
<dbReference type="AlphaFoldDB" id="A0A154BS01"/>
<feature type="domain" description="Type II secretion system protein GspF" evidence="7">
    <location>
        <begin position="169"/>
        <end position="294"/>
    </location>
</feature>
<evidence type="ECO:0000256" key="5">
    <source>
        <dbReference type="ARBA" id="ARBA00023136"/>
    </source>
</evidence>
<keyword evidence="2" id="KW-1003">Cell membrane</keyword>
<sequence>MIFLVVLLTFISVFIVLYFILLTYGPGSASIRMRLKALEWIAKDRSDIDEELTRPFVQRVLSPLSGSLASTLLRVTPKAIRRMVEEKLAMGGGFSGLNTDGFLLFWGTLAVGFSIITIFVLSLAKAAPNIIVGLTMLAFAFGAALPYILLNQRIKERKKSIQKDLPDVLDILTVSVEAGLGFDGALAKLAEKMKGALVEEFTRVLQEIRVGVTRREALHALGSRCDVPDLSLFTTSLVQADQLGVSIGNVLRVQSGAMREKRRQRAQEKAMKAPIKMMLPLVLFIFPTIFVILLGPAMIQIMDSLFGK</sequence>
<feature type="transmembrane region" description="Helical" evidence="6">
    <location>
        <begin position="279"/>
        <end position="302"/>
    </location>
</feature>
<protein>
    <recommendedName>
        <fullName evidence="7">Type II secretion system protein GspF domain-containing protein</fullName>
    </recommendedName>
</protein>
<dbReference type="RefSeq" id="WP_066242581.1">
    <property type="nucleotide sequence ID" value="NZ_LSGP01000017.1"/>
</dbReference>
<keyword evidence="4 6" id="KW-1133">Transmembrane helix</keyword>
<organism evidence="8 9">
    <name type="scientific">Anaerosporomusa subterranea</name>
    <dbReference type="NCBI Taxonomy" id="1794912"/>
    <lineage>
        <taxon>Bacteria</taxon>
        <taxon>Bacillati</taxon>
        <taxon>Bacillota</taxon>
        <taxon>Negativicutes</taxon>
        <taxon>Acetonemataceae</taxon>
        <taxon>Anaerosporomusa</taxon>
    </lineage>
</organism>
<evidence type="ECO:0000313" key="8">
    <source>
        <dbReference type="EMBL" id="KYZ76689.1"/>
    </source>
</evidence>
<dbReference type="OrthoDB" id="9810662at2"/>
<evidence type="ECO:0000256" key="4">
    <source>
        <dbReference type="ARBA" id="ARBA00022989"/>
    </source>
</evidence>
<dbReference type="Pfam" id="PF00482">
    <property type="entry name" value="T2SSF"/>
    <property type="match status" value="1"/>
</dbReference>
<name>A0A154BS01_ANASB</name>
<proteinExistence type="predicted"/>
<dbReference type="PANTHER" id="PTHR35007:SF2">
    <property type="entry name" value="PILUS ASSEMBLE PROTEIN"/>
    <property type="match status" value="1"/>
</dbReference>
<dbReference type="STRING" id="1794912.AXX12_09735"/>
<keyword evidence="9" id="KW-1185">Reference proteome</keyword>
<feature type="transmembrane region" description="Helical" evidence="6">
    <location>
        <begin position="130"/>
        <end position="150"/>
    </location>
</feature>
<comment type="caution">
    <text evidence="8">The sequence shown here is derived from an EMBL/GenBank/DDBJ whole genome shotgun (WGS) entry which is preliminary data.</text>
</comment>
<comment type="subcellular location">
    <subcellularLocation>
        <location evidence="1">Cell membrane</location>
        <topology evidence="1">Multi-pass membrane protein</topology>
    </subcellularLocation>
</comment>
<dbReference type="GO" id="GO:0005886">
    <property type="term" value="C:plasma membrane"/>
    <property type="evidence" value="ECO:0007669"/>
    <property type="project" value="UniProtKB-SubCell"/>
</dbReference>
<dbReference type="EMBL" id="LSGP01000017">
    <property type="protein sequence ID" value="KYZ76689.1"/>
    <property type="molecule type" value="Genomic_DNA"/>
</dbReference>
<keyword evidence="3 6" id="KW-0812">Transmembrane</keyword>